<dbReference type="RefSeq" id="WP_112097673.1">
    <property type="nucleotide sequence ID" value="NZ_QMBP01000004.1"/>
</dbReference>
<dbReference type="CDD" id="cd00293">
    <property type="entry name" value="USP-like"/>
    <property type="match status" value="1"/>
</dbReference>
<gene>
    <name evidence="1" type="ORF">DPM33_12285</name>
</gene>
<proteinExistence type="predicted"/>
<comment type="caution">
    <text evidence="1">The sequence shown here is derived from an EMBL/GenBank/DDBJ whole genome shotgun (WGS) entry which is preliminary data.</text>
</comment>
<name>A0A330HS85_9HYPH</name>
<evidence type="ECO:0000313" key="1">
    <source>
        <dbReference type="EMBL" id="RAZ91043.1"/>
    </source>
</evidence>
<organism evidence="1 2">
    <name type="scientific">Mesorhizobium hawassense</name>
    <dbReference type="NCBI Taxonomy" id="1209954"/>
    <lineage>
        <taxon>Bacteria</taxon>
        <taxon>Pseudomonadati</taxon>
        <taxon>Pseudomonadota</taxon>
        <taxon>Alphaproteobacteria</taxon>
        <taxon>Hyphomicrobiales</taxon>
        <taxon>Phyllobacteriaceae</taxon>
        <taxon>Mesorhizobium</taxon>
    </lineage>
</organism>
<keyword evidence="2" id="KW-1185">Reference proteome</keyword>
<dbReference type="SUPFAM" id="SSF52402">
    <property type="entry name" value="Adenine nucleotide alpha hydrolases-like"/>
    <property type="match status" value="2"/>
</dbReference>
<dbReference type="Gene3D" id="3.40.50.12370">
    <property type="match status" value="1"/>
</dbReference>
<evidence type="ECO:0000313" key="2">
    <source>
        <dbReference type="Proteomes" id="UP000251558"/>
    </source>
</evidence>
<dbReference type="EMBL" id="QMBP01000004">
    <property type="protein sequence ID" value="RAZ91043.1"/>
    <property type="molecule type" value="Genomic_DNA"/>
</dbReference>
<reference evidence="1 2" key="1">
    <citation type="submission" date="2018-07" db="EMBL/GenBank/DDBJ databases">
        <title>Diversity of Mesorhizobium strains in Brazil.</title>
        <authorList>
            <person name="Helene L.C.F."/>
            <person name="Dall'Agnol R."/>
            <person name="Delamuta J.R.M."/>
            <person name="Hungria M."/>
        </authorList>
    </citation>
    <scope>NUCLEOTIDE SEQUENCE [LARGE SCALE GENOMIC DNA]</scope>
    <source>
        <strain evidence="1 2">AC99b</strain>
    </source>
</reference>
<protein>
    <submittedName>
        <fullName evidence="1">Universal stress protein UspA</fullName>
    </submittedName>
</protein>
<dbReference type="AlphaFoldDB" id="A0A330HS85"/>
<accession>A0A330HS85</accession>
<dbReference type="OrthoDB" id="9804721at2"/>
<sequence length="275" mass="29671">MIYTTILVQLDIDAPATPRLLFARQIARKFEADLIAVAAAEPSALVSPSESSPLVAEVLRYRTHEIEERVKKLKEEFLDVAGNDARASWRAELDDPTRAVALHARAADLVITGAPAASVAGDYQRTVDPGALVLSLGRPVLFAADGLAAFKGERVMVAWKDCRESRRAVVDAMPFLRNAKEVTVFSAAEEGTLAARDGAADVVRFLMKHGVKARSQLLESEGISVGESIVVEADRIGADLIVAGGYGRSRFREWAFGGATRSLLKSGSFHRLLSN</sequence>
<dbReference type="Proteomes" id="UP000251558">
    <property type="component" value="Unassembled WGS sequence"/>
</dbReference>